<dbReference type="Gene3D" id="1.20.140.150">
    <property type="match status" value="1"/>
</dbReference>
<protein>
    <recommendedName>
        <fullName evidence="13">Claudin</fullName>
    </recommendedName>
</protein>
<keyword evidence="6 10" id="KW-0812">Transmembrane</keyword>
<evidence type="ECO:0008006" key="13">
    <source>
        <dbReference type="Google" id="ProtNLM"/>
    </source>
</evidence>
<dbReference type="EMBL" id="JAACNH010000002">
    <property type="protein sequence ID" value="KAG8450262.1"/>
    <property type="molecule type" value="Genomic_DNA"/>
</dbReference>
<evidence type="ECO:0000313" key="12">
    <source>
        <dbReference type="Proteomes" id="UP000812440"/>
    </source>
</evidence>
<dbReference type="AlphaFoldDB" id="A0A8T2K0W9"/>
<accession>A0A8T2K0W9</accession>
<dbReference type="PANTHER" id="PTHR12002">
    <property type="entry name" value="CLAUDIN"/>
    <property type="match status" value="1"/>
</dbReference>
<keyword evidence="9 10" id="KW-0472">Membrane</keyword>
<evidence type="ECO:0000256" key="2">
    <source>
        <dbReference type="ARBA" id="ARBA00004651"/>
    </source>
</evidence>
<dbReference type="PRINTS" id="PR01077">
    <property type="entry name" value="CLAUDIN"/>
</dbReference>
<evidence type="ECO:0000256" key="6">
    <source>
        <dbReference type="ARBA" id="ARBA00022692"/>
    </source>
</evidence>
<feature type="transmembrane region" description="Helical" evidence="10">
    <location>
        <begin position="124"/>
        <end position="144"/>
    </location>
</feature>
<feature type="transmembrane region" description="Helical" evidence="10">
    <location>
        <begin position="172"/>
        <end position="193"/>
    </location>
</feature>
<comment type="similarity">
    <text evidence="3">Belongs to the claudin family.</text>
</comment>
<evidence type="ECO:0000256" key="3">
    <source>
        <dbReference type="ARBA" id="ARBA00008295"/>
    </source>
</evidence>
<dbReference type="InterPro" id="IPR004031">
    <property type="entry name" value="PMP22/EMP/MP20/Claudin"/>
</dbReference>
<evidence type="ECO:0000256" key="10">
    <source>
        <dbReference type="SAM" id="Phobius"/>
    </source>
</evidence>
<keyword evidence="5" id="KW-1003">Cell membrane</keyword>
<gene>
    <name evidence="11" type="ORF">GDO86_002785</name>
</gene>
<reference evidence="11" key="1">
    <citation type="thesis" date="2020" institute="ProQuest LLC" country="789 East Eisenhower Parkway, Ann Arbor, MI, USA">
        <title>Comparative Genomics and Chromosome Evolution.</title>
        <authorList>
            <person name="Mudd A.B."/>
        </authorList>
    </citation>
    <scope>NUCLEOTIDE SEQUENCE</scope>
    <source>
        <strain evidence="11">Female2</strain>
        <tissue evidence="11">Blood</tissue>
    </source>
</reference>
<sequence>MAHFLVRVIGVLCGSIGMILTWIITIMPQWRVTIIAENNGILNFRLDGQWISRLDGLWVTCINQVQITQLCNSYDSIASVPTDLKAGRVFMSIAIIMTVLAFLFSLVGMLFNRCDVDNLRVKHCLLLTSGIVYILSAMLIAIPVSWTTSNVVSQTCDAIVCRGSPRLELGEALFLAWPTIAFLLIGGIILCWICPCRHKDDRCVPIAPHNQEMVCMVRRPEGTQENCYNKTDYI</sequence>
<dbReference type="GO" id="GO:0005886">
    <property type="term" value="C:plasma membrane"/>
    <property type="evidence" value="ECO:0007669"/>
    <property type="project" value="UniProtKB-SubCell"/>
</dbReference>
<evidence type="ECO:0000313" key="11">
    <source>
        <dbReference type="EMBL" id="KAG8450262.1"/>
    </source>
</evidence>
<feature type="transmembrane region" description="Helical" evidence="10">
    <location>
        <begin position="89"/>
        <end position="112"/>
    </location>
</feature>
<dbReference type="Pfam" id="PF00822">
    <property type="entry name" value="PMP22_Claudin"/>
    <property type="match status" value="1"/>
</dbReference>
<evidence type="ECO:0000256" key="8">
    <source>
        <dbReference type="ARBA" id="ARBA00022989"/>
    </source>
</evidence>
<evidence type="ECO:0000256" key="7">
    <source>
        <dbReference type="ARBA" id="ARBA00022949"/>
    </source>
</evidence>
<keyword evidence="8 10" id="KW-1133">Transmembrane helix</keyword>
<dbReference type="GO" id="GO:0005198">
    <property type="term" value="F:structural molecule activity"/>
    <property type="evidence" value="ECO:0007669"/>
    <property type="project" value="InterPro"/>
</dbReference>
<evidence type="ECO:0000256" key="1">
    <source>
        <dbReference type="ARBA" id="ARBA00004435"/>
    </source>
</evidence>
<dbReference type="OrthoDB" id="9882724at2759"/>
<dbReference type="GO" id="GO:0005923">
    <property type="term" value="C:bicellular tight junction"/>
    <property type="evidence" value="ECO:0007669"/>
    <property type="project" value="UniProtKB-SubCell"/>
</dbReference>
<comment type="subcellular location">
    <subcellularLocation>
        <location evidence="1">Cell junction</location>
        <location evidence="1">Tight junction</location>
    </subcellularLocation>
    <subcellularLocation>
        <location evidence="2">Cell membrane</location>
        <topology evidence="2">Multi-pass membrane protein</topology>
    </subcellularLocation>
</comment>
<comment type="caution">
    <text evidence="11">The sequence shown here is derived from an EMBL/GenBank/DDBJ whole genome shotgun (WGS) entry which is preliminary data.</text>
</comment>
<evidence type="ECO:0000256" key="5">
    <source>
        <dbReference type="ARBA" id="ARBA00022475"/>
    </source>
</evidence>
<organism evidence="11 12">
    <name type="scientific">Hymenochirus boettgeri</name>
    <name type="common">Congo dwarf clawed frog</name>
    <dbReference type="NCBI Taxonomy" id="247094"/>
    <lineage>
        <taxon>Eukaryota</taxon>
        <taxon>Metazoa</taxon>
        <taxon>Chordata</taxon>
        <taxon>Craniata</taxon>
        <taxon>Vertebrata</taxon>
        <taxon>Euteleostomi</taxon>
        <taxon>Amphibia</taxon>
        <taxon>Batrachia</taxon>
        <taxon>Anura</taxon>
        <taxon>Pipoidea</taxon>
        <taxon>Pipidae</taxon>
        <taxon>Pipinae</taxon>
        <taxon>Hymenochirus</taxon>
    </lineage>
</organism>
<dbReference type="Proteomes" id="UP000812440">
    <property type="component" value="Chromosome 2"/>
</dbReference>
<name>A0A8T2K0W9_9PIPI</name>
<keyword evidence="7" id="KW-0965">Cell junction</keyword>
<keyword evidence="12" id="KW-1185">Reference proteome</keyword>
<feature type="transmembrane region" description="Helical" evidence="10">
    <location>
        <begin position="5"/>
        <end position="24"/>
    </location>
</feature>
<proteinExistence type="inferred from homology"/>
<evidence type="ECO:0000256" key="4">
    <source>
        <dbReference type="ARBA" id="ARBA00022427"/>
    </source>
</evidence>
<dbReference type="InterPro" id="IPR006187">
    <property type="entry name" value="Claudin"/>
</dbReference>
<evidence type="ECO:0000256" key="9">
    <source>
        <dbReference type="ARBA" id="ARBA00023136"/>
    </source>
</evidence>
<keyword evidence="4" id="KW-0796">Tight junction</keyword>